<gene>
    <name evidence="2" type="ORF">GCM10010255_36520</name>
</gene>
<sequence>MVPGKDAFGVGNSATAVRRSNPPSPCAPTPFVSEVRGVGSSGEDEEPASLVRSADLVRAYNAPLRIEPETGKVGEDVGKPKSKVVCDVLQDRIAGS</sequence>
<evidence type="ECO:0000313" key="2">
    <source>
        <dbReference type="EMBL" id="GAA2400281.1"/>
    </source>
</evidence>
<comment type="caution">
    <text evidence="2">The sequence shown here is derived from an EMBL/GenBank/DDBJ whole genome shotgun (WGS) entry which is preliminary data.</text>
</comment>
<organism evidence="2 3">
    <name type="scientific">Streptomyces coeruleofuscus</name>
    <dbReference type="NCBI Taxonomy" id="66879"/>
    <lineage>
        <taxon>Bacteria</taxon>
        <taxon>Bacillati</taxon>
        <taxon>Actinomycetota</taxon>
        <taxon>Actinomycetes</taxon>
        <taxon>Kitasatosporales</taxon>
        <taxon>Streptomycetaceae</taxon>
        <taxon>Streptomyces</taxon>
    </lineage>
</organism>
<evidence type="ECO:0000313" key="3">
    <source>
        <dbReference type="Proteomes" id="UP001499986"/>
    </source>
</evidence>
<accession>A0ABP5VDB3</accession>
<keyword evidence="3" id="KW-1185">Reference proteome</keyword>
<proteinExistence type="predicted"/>
<name>A0ABP5VDB3_9ACTN</name>
<dbReference type="Proteomes" id="UP001499986">
    <property type="component" value="Unassembled WGS sequence"/>
</dbReference>
<protein>
    <submittedName>
        <fullName evidence="2">Uncharacterized protein</fullName>
    </submittedName>
</protein>
<reference evidence="3" key="1">
    <citation type="journal article" date="2019" name="Int. J. Syst. Evol. Microbiol.">
        <title>The Global Catalogue of Microorganisms (GCM) 10K type strain sequencing project: providing services to taxonomists for standard genome sequencing and annotation.</title>
        <authorList>
            <consortium name="The Broad Institute Genomics Platform"/>
            <consortium name="The Broad Institute Genome Sequencing Center for Infectious Disease"/>
            <person name="Wu L."/>
            <person name="Ma J."/>
        </authorList>
    </citation>
    <scope>NUCLEOTIDE SEQUENCE [LARGE SCALE GENOMIC DNA]</scope>
    <source>
        <strain evidence="3">JCM 4358</strain>
    </source>
</reference>
<feature type="region of interest" description="Disordered" evidence="1">
    <location>
        <begin position="1"/>
        <end position="31"/>
    </location>
</feature>
<evidence type="ECO:0000256" key="1">
    <source>
        <dbReference type="SAM" id="MobiDB-lite"/>
    </source>
</evidence>
<dbReference type="EMBL" id="BAAASE010000004">
    <property type="protein sequence ID" value="GAA2400281.1"/>
    <property type="molecule type" value="Genomic_DNA"/>
</dbReference>